<comment type="subcellular location">
    <subcellularLocation>
        <location evidence="1">Secreted</location>
    </subcellularLocation>
</comment>
<dbReference type="Pfam" id="PF13229">
    <property type="entry name" value="Beta_helix"/>
    <property type="match status" value="1"/>
</dbReference>
<evidence type="ECO:0008006" key="10">
    <source>
        <dbReference type="Google" id="ProtNLM"/>
    </source>
</evidence>
<feature type="domain" description="Glycoside hydrolase 120 insertion" evidence="7">
    <location>
        <begin position="121"/>
        <end position="236"/>
    </location>
</feature>
<dbReference type="AlphaFoldDB" id="A0AAC9N4A4"/>
<name>A0AAC9N4A4_9FLAO</name>
<dbReference type="GO" id="GO:0005576">
    <property type="term" value="C:extracellular region"/>
    <property type="evidence" value="ECO:0007669"/>
    <property type="project" value="UniProtKB-SubCell"/>
</dbReference>
<dbReference type="Pfam" id="PF21258">
    <property type="entry name" value="Glyco_hydro_120_ins"/>
    <property type="match status" value="1"/>
</dbReference>
<feature type="domain" description="DUF1565" evidence="5">
    <location>
        <begin position="49"/>
        <end position="89"/>
    </location>
</feature>
<keyword evidence="2" id="KW-0964">Secreted</keyword>
<dbReference type="SUPFAM" id="SSF51126">
    <property type="entry name" value="Pectin lyase-like"/>
    <property type="match status" value="1"/>
</dbReference>
<dbReference type="RefSeq" id="WP_051877668.1">
    <property type="nucleotide sequence ID" value="NZ_CP017479.1"/>
</dbReference>
<keyword evidence="3 4" id="KW-0732">Signal</keyword>
<evidence type="ECO:0000313" key="8">
    <source>
        <dbReference type="EMBL" id="AOW10390.1"/>
    </source>
</evidence>
<dbReference type="SMART" id="SM00710">
    <property type="entry name" value="PbH1"/>
    <property type="match status" value="7"/>
</dbReference>
<evidence type="ECO:0000256" key="3">
    <source>
        <dbReference type="ARBA" id="ARBA00022729"/>
    </source>
</evidence>
<evidence type="ECO:0000256" key="1">
    <source>
        <dbReference type="ARBA" id="ARBA00004613"/>
    </source>
</evidence>
<dbReference type="InterPro" id="IPR006626">
    <property type="entry name" value="PbH1"/>
</dbReference>
<dbReference type="Pfam" id="PF07602">
    <property type="entry name" value="DUF1565"/>
    <property type="match status" value="1"/>
</dbReference>
<accession>A0AAC9N4A4</accession>
<dbReference type="Proteomes" id="UP000175968">
    <property type="component" value="Chromosome"/>
</dbReference>
<dbReference type="InterPro" id="IPR011459">
    <property type="entry name" value="DUF1565"/>
</dbReference>
<protein>
    <recommendedName>
        <fullName evidence="10">Right handed beta helix domain-containing protein</fullName>
    </recommendedName>
</protein>
<feature type="signal peptide" evidence="4">
    <location>
        <begin position="1"/>
        <end position="23"/>
    </location>
</feature>
<organism evidence="8 9">
    <name type="scientific">Flavobacterium gilvum</name>
    <dbReference type="NCBI Taxonomy" id="1492737"/>
    <lineage>
        <taxon>Bacteria</taxon>
        <taxon>Pseudomonadati</taxon>
        <taxon>Bacteroidota</taxon>
        <taxon>Flavobacteriia</taxon>
        <taxon>Flavobacteriales</taxon>
        <taxon>Flavobacteriaceae</taxon>
        <taxon>Flavobacterium</taxon>
    </lineage>
</organism>
<feature type="domain" description="Right handed beta helix" evidence="6">
    <location>
        <begin position="333"/>
        <end position="465"/>
    </location>
</feature>
<dbReference type="InterPro" id="IPR011050">
    <property type="entry name" value="Pectin_lyase_fold/virulence"/>
</dbReference>
<dbReference type="Gene3D" id="2.160.20.10">
    <property type="entry name" value="Single-stranded right-handed beta-helix, Pectin lyase-like"/>
    <property type="match status" value="2"/>
</dbReference>
<dbReference type="InterPro" id="IPR012334">
    <property type="entry name" value="Pectin_lyas_fold"/>
</dbReference>
<dbReference type="PANTHER" id="PTHR40088:SF2">
    <property type="entry name" value="SECRETED SUGAR HYDROLASE"/>
    <property type="match status" value="1"/>
</dbReference>
<keyword evidence="9" id="KW-1185">Reference proteome</keyword>
<dbReference type="InterPro" id="IPR052052">
    <property type="entry name" value="Polysaccharide_Lyase_9"/>
</dbReference>
<gene>
    <name evidence="8" type="ORF">EM308_13255</name>
</gene>
<evidence type="ECO:0000313" key="9">
    <source>
        <dbReference type="Proteomes" id="UP000175968"/>
    </source>
</evidence>
<dbReference type="InterPro" id="IPR039448">
    <property type="entry name" value="Beta_helix"/>
</dbReference>
<evidence type="ECO:0000256" key="4">
    <source>
        <dbReference type="SAM" id="SignalP"/>
    </source>
</evidence>
<proteinExistence type="predicted"/>
<dbReference type="GO" id="GO:0016837">
    <property type="term" value="F:carbon-oxygen lyase activity, acting on polysaccharides"/>
    <property type="evidence" value="ECO:0007669"/>
    <property type="project" value="TreeGrafter"/>
</dbReference>
<evidence type="ECO:0000259" key="6">
    <source>
        <dbReference type="Pfam" id="PF13229"/>
    </source>
</evidence>
<evidence type="ECO:0000256" key="2">
    <source>
        <dbReference type="ARBA" id="ARBA00022525"/>
    </source>
</evidence>
<dbReference type="PANTHER" id="PTHR40088">
    <property type="entry name" value="PECTATE LYASE (EUROFUNG)"/>
    <property type="match status" value="1"/>
</dbReference>
<evidence type="ECO:0000259" key="7">
    <source>
        <dbReference type="Pfam" id="PF21258"/>
    </source>
</evidence>
<evidence type="ECO:0000259" key="5">
    <source>
        <dbReference type="Pfam" id="PF07602"/>
    </source>
</evidence>
<dbReference type="KEGG" id="fgl:EM308_13255"/>
<sequence>MKKANLRNFISILTCILCTSLFAQNGFKNDIKTKSNNTEALGKEFHVSVNGNDGGDGSSSKPFKTIMAAANKAMPGDIITVHGGTYRERVTPPRGGESNTKRIVYRAASGEKVIITGSEIVKGWTLVSNNVWKVTLPNSFFDKFNPYEDLIHGDWFTPDGRDSKNKAIVLPATMTRKHHTGAVYLNGHWLNEAAHWSDLFSDTNSKPVWSCNVTLDNTTIWAQFPGINPNEQNVEINVRQTVFTPEKTGMNYITVSGFDMRNAATPWAPPSAGQIGIISAYWNKGWIIENNEVSYSKCAGIALGKYGDKFDNTNDGGAADPYTDCVLRAIKDGWSKDKVGSHIVRNNHIHHCEQVGIVGSLGCAFSTITGNEIHDIHVERLYSGWEQAGIKFHGAVDVTISNNHIYRCGFLGLWLDWMCQGVQVTGNLLHDNRGDGSLEMQHGPMLLANNLFLSAKGFDVASQGIAFVHNIIAGNISYYVNDGRRVTPVLVPHSTAIASFYPSDSDDNGDSGDGRFYNNLFIGGGNLNRVDKMGAVSFLGGNVYTKGTLACKLEVNPLLDTGFDTNMKIVEKKDGWYLSLSEKENWKNKENRKVITTAFLGKAKVSGCAYENADGSPLIVNKDYLGKKRNEKDPFPGPFETPVNGEIKVWSK</sequence>
<dbReference type="EMBL" id="CP017479">
    <property type="protein sequence ID" value="AOW10390.1"/>
    <property type="molecule type" value="Genomic_DNA"/>
</dbReference>
<reference evidence="8 9" key="1">
    <citation type="submission" date="2016-10" db="EMBL/GenBank/DDBJ databases">
        <title>Flavobacterium gilvum sp. nov., isolated from stream water.</title>
        <authorList>
            <person name="Shin S.-K."/>
            <person name="Cho Y.-J."/>
            <person name="Yi H."/>
        </authorList>
    </citation>
    <scope>NUCLEOTIDE SEQUENCE [LARGE SCALE GENOMIC DNA]</scope>
    <source>
        <strain evidence="8 9">EM1308</strain>
    </source>
</reference>
<dbReference type="InterPro" id="IPR049169">
    <property type="entry name" value="Glyco_hydro_120_ins"/>
</dbReference>
<feature type="chain" id="PRO_5042198915" description="Right handed beta helix domain-containing protein" evidence="4">
    <location>
        <begin position="24"/>
        <end position="652"/>
    </location>
</feature>